<dbReference type="EMBL" id="KL596777">
    <property type="protein sequence ID" value="KER25415.1"/>
    <property type="molecule type" value="Genomic_DNA"/>
</dbReference>
<keyword evidence="2" id="KW-1185">Reference proteome</keyword>
<dbReference type="GeneID" id="20321276"/>
<accession>A0A074ZQ06</accession>
<organism evidence="1 2">
    <name type="scientific">Opisthorchis viverrini</name>
    <name type="common">Southeast Asian liver fluke</name>
    <dbReference type="NCBI Taxonomy" id="6198"/>
    <lineage>
        <taxon>Eukaryota</taxon>
        <taxon>Metazoa</taxon>
        <taxon>Spiralia</taxon>
        <taxon>Lophotrochozoa</taxon>
        <taxon>Platyhelminthes</taxon>
        <taxon>Trematoda</taxon>
        <taxon>Digenea</taxon>
        <taxon>Opisthorchiida</taxon>
        <taxon>Opisthorchiata</taxon>
        <taxon>Opisthorchiidae</taxon>
        <taxon>Opisthorchis</taxon>
    </lineage>
</organism>
<dbReference type="Proteomes" id="UP000054324">
    <property type="component" value="Unassembled WGS sequence"/>
</dbReference>
<dbReference type="OrthoDB" id="10531277at2759"/>
<name>A0A074ZQ06_OPIVI</name>
<reference evidence="1 2" key="1">
    <citation type="submission" date="2013-11" db="EMBL/GenBank/DDBJ databases">
        <title>Opisthorchis viverrini - life in the bile duct.</title>
        <authorList>
            <person name="Young N.D."/>
            <person name="Nagarajan N."/>
            <person name="Lin S.J."/>
            <person name="Korhonen P.K."/>
            <person name="Jex A.R."/>
            <person name="Hall R.S."/>
            <person name="Safavi-Hemami H."/>
            <person name="Kaewkong W."/>
            <person name="Bertrand D."/>
            <person name="Gao S."/>
            <person name="Seet Q."/>
            <person name="Wongkham S."/>
            <person name="Teh B.T."/>
            <person name="Wongkham C."/>
            <person name="Intapan P.M."/>
            <person name="Maleewong W."/>
            <person name="Yang X."/>
            <person name="Hu M."/>
            <person name="Wang Z."/>
            <person name="Hofmann A."/>
            <person name="Sternberg P.W."/>
            <person name="Tan P."/>
            <person name="Wang J."/>
            <person name="Gasser R.B."/>
        </authorList>
    </citation>
    <scope>NUCLEOTIDE SEQUENCE [LARGE SCALE GENOMIC DNA]</scope>
</reference>
<gene>
    <name evidence="1" type="ORF">T265_07097</name>
</gene>
<dbReference type="RefSeq" id="XP_009170804.1">
    <property type="nucleotide sequence ID" value="XM_009172540.1"/>
</dbReference>
<protein>
    <submittedName>
        <fullName evidence="1">Uncharacterized protein</fullName>
    </submittedName>
</protein>
<dbReference type="KEGG" id="ovi:T265_07097"/>
<sequence>MSHKKGETGHGLSTNFQQTYEQCITNILARLFPLAKAFSISRAFDVHQSSRSFLRLFTIWRLGDSRAPSNPLPAGMGVLAPIMDNDLDDIQWSCGRIGEVGQAALNAARIAPFTFCHASSTCSLPPQYCFTVEKEMKLVTRHVSKAGIRFRIDLSRRTSVGRNSTRIILYHSQSGAATVGSPS</sequence>
<evidence type="ECO:0000313" key="2">
    <source>
        <dbReference type="Proteomes" id="UP000054324"/>
    </source>
</evidence>
<dbReference type="CTD" id="20321276"/>
<evidence type="ECO:0000313" key="1">
    <source>
        <dbReference type="EMBL" id="KER25415.1"/>
    </source>
</evidence>
<dbReference type="AlphaFoldDB" id="A0A074ZQ06"/>
<proteinExistence type="predicted"/>